<organism evidence="2">
    <name type="scientific">marine metagenome</name>
    <dbReference type="NCBI Taxonomy" id="408172"/>
    <lineage>
        <taxon>unclassified sequences</taxon>
        <taxon>metagenomes</taxon>
        <taxon>ecological metagenomes</taxon>
    </lineage>
</organism>
<name>A0A382EFN2_9ZZZZ</name>
<protein>
    <submittedName>
        <fullName evidence="2">Uncharacterized protein</fullName>
    </submittedName>
</protein>
<dbReference type="AlphaFoldDB" id="A0A382EFN2"/>
<feature type="transmembrane region" description="Helical" evidence="1">
    <location>
        <begin position="6"/>
        <end position="24"/>
    </location>
</feature>
<proteinExistence type="predicted"/>
<dbReference type="EMBL" id="UINC01044145">
    <property type="protein sequence ID" value="SVB49189.1"/>
    <property type="molecule type" value="Genomic_DNA"/>
</dbReference>
<sequence>MNNDTLKPLLWVIVITAIISTMNWNSYLFK</sequence>
<reference evidence="2" key="1">
    <citation type="submission" date="2018-05" db="EMBL/GenBank/DDBJ databases">
        <authorList>
            <person name="Lanie J.A."/>
            <person name="Ng W.-L."/>
            <person name="Kazmierczak K.M."/>
            <person name="Andrzejewski T.M."/>
            <person name="Davidsen T.M."/>
            <person name="Wayne K.J."/>
            <person name="Tettelin H."/>
            <person name="Glass J.I."/>
            <person name="Rusch D."/>
            <person name="Podicherti R."/>
            <person name="Tsui H.-C.T."/>
            <person name="Winkler M.E."/>
        </authorList>
    </citation>
    <scope>NUCLEOTIDE SEQUENCE</scope>
</reference>
<evidence type="ECO:0000256" key="1">
    <source>
        <dbReference type="SAM" id="Phobius"/>
    </source>
</evidence>
<keyword evidence="1" id="KW-1133">Transmembrane helix</keyword>
<accession>A0A382EFN2</accession>
<keyword evidence="1" id="KW-0812">Transmembrane</keyword>
<keyword evidence="1" id="KW-0472">Membrane</keyword>
<evidence type="ECO:0000313" key="2">
    <source>
        <dbReference type="EMBL" id="SVB49189.1"/>
    </source>
</evidence>
<gene>
    <name evidence="2" type="ORF">METZ01_LOCUS202043</name>
</gene>